<protein>
    <submittedName>
        <fullName evidence="2">Uncharacterized protein</fullName>
    </submittedName>
</protein>
<keyword evidence="3" id="KW-1185">Reference proteome</keyword>
<dbReference type="EMBL" id="JYDL01000204">
    <property type="protein sequence ID" value="KRX13396.1"/>
    <property type="molecule type" value="Genomic_DNA"/>
</dbReference>
<accession>A0A0V0RFW7</accession>
<feature type="compositionally biased region" description="Polar residues" evidence="1">
    <location>
        <begin position="118"/>
        <end position="127"/>
    </location>
</feature>
<feature type="region of interest" description="Disordered" evidence="1">
    <location>
        <begin position="118"/>
        <end position="177"/>
    </location>
</feature>
<feature type="compositionally biased region" description="Low complexity" evidence="1">
    <location>
        <begin position="129"/>
        <end position="140"/>
    </location>
</feature>
<evidence type="ECO:0000313" key="3">
    <source>
        <dbReference type="Proteomes" id="UP000054630"/>
    </source>
</evidence>
<dbReference type="OrthoDB" id="10338201at2759"/>
<proteinExistence type="predicted"/>
<gene>
    <name evidence="2" type="ORF">T07_13390</name>
</gene>
<name>A0A0V0RFW7_9BILA</name>
<evidence type="ECO:0000313" key="2">
    <source>
        <dbReference type="EMBL" id="KRX13396.1"/>
    </source>
</evidence>
<organism evidence="2 3">
    <name type="scientific">Trichinella nelsoni</name>
    <dbReference type="NCBI Taxonomy" id="6336"/>
    <lineage>
        <taxon>Eukaryota</taxon>
        <taxon>Metazoa</taxon>
        <taxon>Ecdysozoa</taxon>
        <taxon>Nematoda</taxon>
        <taxon>Enoplea</taxon>
        <taxon>Dorylaimia</taxon>
        <taxon>Trichinellida</taxon>
        <taxon>Trichinellidae</taxon>
        <taxon>Trichinella</taxon>
    </lineage>
</organism>
<dbReference type="AlphaFoldDB" id="A0A0V0RFW7"/>
<comment type="caution">
    <text evidence="2">The sequence shown here is derived from an EMBL/GenBank/DDBJ whole genome shotgun (WGS) entry which is preliminary data.</text>
</comment>
<reference evidence="2 3" key="1">
    <citation type="submission" date="2015-01" db="EMBL/GenBank/DDBJ databases">
        <title>Evolution of Trichinella species and genotypes.</title>
        <authorList>
            <person name="Korhonen P.K."/>
            <person name="Edoardo P."/>
            <person name="Giuseppe L.R."/>
            <person name="Gasser R.B."/>
        </authorList>
    </citation>
    <scope>NUCLEOTIDE SEQUENCE [LARGE SCALE GENOMIC DNA]</scope>
    <source>
        <strain evidence="2">ISS37</strain>
    </source>
</reference>
<sequence>MLVCLHQVVVDSSKPLLLGHYLLIKRSFSSSLENLRSQMETSKETLVHAWMFGLKYAKEKILFADQANTTTTNVVRIRAESVAPKAALPNVGVWSNELAWLATGSSCANVATRTAAWTSRAQRSSGGRPSAANSNAPAPATNVPRTMEPSPHRAANLGDLAWLVNRRPPTPTSTEPVSVWQIANKRSSLKIAPPS</sequence>
<dbReference type="Proteomes" id="UP000054630">
    <property type="component" value="Unassembled WGS sequence"/>
</dbReference>
<evidence type="ECO:0000256" key="1">
    <source>
        <dbReference type="SAM" id="MobiDB-lite"/>
    </source>
</evidence>